<dbReference type="PROSITE" id="PS00149">
    <property type="entry name" value="SULFATASE_2"/>
    <property type="match status" value="1"/>
</dbReference>
<proteinExistence type="inferred from homology"/>
<dbReference type="Gene3D" id="4.10.240.10">
    <property type="entry name" value="Zn(2)-C6 fungal-type DNA-binding domain"/>
    <property type="match status" value="1"/>
</dbReference>
<feature type="compositionally biased region" description="Basic and acidic residues" evidence="7">
    <location>
        <begin position="776"/>
        <end position="834"/>
    </location>
</feature>
<evidence type="ECO:0000256" key="7">
    <source>
        <dbReference type="SAM" id="MobiDB-lite"/>
    </source>
</evidence>
<dbReference type="SUPFAM" id="SSF53649">
    <property type="entry name" value="Alkaline phosphatase-like"/>
    <property type="match status" value="1"/>
</dbReference>
<dbReference type="GO" id="GO:0006351">
    <property type="term" value="P:DNA-templated transcription"/>
    <property type="evidence" value="ECO:0007669"/>
    <property type="project" value="InterPro"/>
</dbReference>
<feature type="region of interest" description="Disordered" evidence="7">
    <location>
        <begin position="1402"/>
        <end position="1421"/>
    </location>
</feature>
<dbReference type="InterPro" id="IPR024607">
    <property type="entry name" value="Sulfatase_CS"/>
</dbReference>
<dbReference type="PANTHER" id="PTHR43108">
    <property type="entry name" value="N-ACETYLGLUCOSAMINE-6-SULFATASE FAMILY MEMBER"/>
    <property type="match status" value="1"/>
</dbReference>
<evidence type="ECO:0000256" key="1">
    <source>
        <dbReference type="ARBA" id="ARBA00008779"/>
    </source>
</evidence>
<feature type="compositionally biased region" description="Polar residues" evidence="7">
    <location>
        <begin position="1583"/>
        <end position="1592"/>
    </location>
</feature>
<dbReference type="GO" id="GO:0003677">
    <property type="term" value="F:DNA binding"/>
    <property type="evidence" value="ECO:0007669"/>
    <property type="project" value="InterPro"/>
</dbReference>
<dbReference type="SUPFAM" id="SSF57701">
    <property type="entry name" value="Zn2/Cys6 DNA-binding domain"/>
    <property type="match status" value="1"/>
</dbReference>
<dbReference type="InterPro" id="IPR000917">
    <property type="entry name" value="Sulfatase_N"/>
</dbReference>
<dbReference type="SMART" id="SM00906">
    <property type="entry name" value="Fungal_trans"/>
    <property type="match status" value="1"/>
</dbReference>
<evidence type="ECO:0000256" key="5">
    <source>
        <dbReference type="ARBA" id="ARBA00023180"/>
    </source>
</evidence>
<dbReference type="InterPro" id="IPR001138">
    <property type="entry name" value="Zn2Cys6_DnaBD"/>
</dbReference>
<sequence>MDSRPNILFIMADDHASKAISAYGAGINNTPNLDRLAKNGMLFNHCYVTNSICTPSRAAILTGTHNHVNGVMTLDNHINKHMPNVAKHMRTGGYRTAMVGKWHLGEGEPHEPTGFDYWSVLPGQGDYWDPEFIEMPPDGKGAGVERHETGYVTDIITDKCLDWITATESSGKPFFVMCHHKAPHRSWECDTKHKSLYADMPIKVPETYDDDYKNRAKAARVAKMRVAEDLTYQDLGLVQPDGGRSVGERVTQESGSAQRKIPTDPSIKLIDKDDGTVFTFTTPAELSAFKFQRYMQRYLRVIQSVDDNVGRMLDYLDQKGLTENTLVVYTSDQGFFLGEHGWFDKRFMYEESFQMPFLAQFPRQIPAGSISNEIFCNVDFAPTFLELAGIKTPNYMQGKSALPLMRGGSVTGPEWDNVAYHRYWMHNDVIHQAYAHYGCRNQRYKLIYWYNEDLGVVGARPGRAGNTSEPEEKEWELFDCEKDPLELFNLYNDTTYSDVVKHMTALLEAKMEHIGDDPIHLRLSGPSKGVPAAVKYAEQNGVRPEDALKQKLKGKPLSLANSVKTSRDEAIVLVQARVKGFWFRHLERMARHGPLGILHFPANTVASAPSPSKSFTPHQLGQRHPATHEPTIIGREKDGMDYEQHIGYFKLHTNPHIAQTCLQCKQRKLREKPPILRKRLRGARACSSCRLKKIKCSGTLPTCVACQQKDIRCTYPPLKRYQRAREGYLFNESTPEDGAPQQRECSFLEREGRLQAVSEYSSSPPATELAEQYQQQHKEPEQQQELEHDHQHDLVIDEEHEREHERQHEQECSVEQERRREREQEQELEPEHRWGWTYQRQRQRQDEDDRRLEHQQHQLRRTELHRQRQSAGHPARCEETATMPLSSPADSTVSWHPSSTGSVTRGSGYGGPSRDQVDTLLDVFFKFIYPMPSYAFLHPETTRRRCCSHDVHRALPASICAVAILYLRREVDLDLDYRQDSSRKALSHIVASAEDTGAWIRMAEESIWRSLESPSITKLQALLLVIHYYIETELFQRAFMLTATAARFATTMRLNYERHDLSPVAREVRRRTLWSLKMVERYFSTGLAEFDSLPLEVIYIDFPRSEEDFMAMTHGREIYATGKGEANGDYHNYHGEGGTYGLIMQLEAIRRDVMKLSRSIALLETPLCNLTDLISHHLQTLACMEKPAPILGAHLSADEAFESPGCSSNRDRPISRWLPRLLLAHISWHQAHCDINRILLPGYSEAAPAAVLVGHDHQALLAAEAQCLHHAMRIIYILTALNQHSTQHHLLEFDTAICAYHATRLILFISRFGQGPARPSPEFAVSRAELCLAALKRFFRFSALVSPIIGELEESIAIFSEQQKKKRNFPSDQPEAAGFIHATANQGSAAAANATPFVGTLSNKTPPGFSGVTTNETGTPNSCPATAPAINSEHTEGRALQSDAHQLSTLQSQNRSDGHFSEAVRARQRLAVHSLLRRAELSNVGRDDEEYQRSHIDEVTLGSDTTPRRPPFTMEDDHHSPPIRGNHGTSEEERPRVVDASTATADATAGLQSTVPNPKTYSTANNHATKNKSRPHTARFQDQEPSSTRSSTVPGLFAWWAPQDWAWLLEDQLMELGAST</sequence>
<protein>
    <recommendedName>
        <fullName evidence="8">Zn(2)-C6 fungal-type domain-containing protein</fullName>
    </recommendedName>
</protein>
<dbReference type="Pfam" id="PF00884">
    <property type="entry name" value="Sulfatase"/>
    <property type="match status" value="1"/>
</dbReference>
<dbReference type="CDD" id="cd00067">
    <property type="entry name" value="GAL4"/>
    <property type="match status" value="1"/>
</dbReference>
<dbReference type="Pfam" id="PF00172">
    <property type="entry name" value="Zn_clus"/>
    <property type="match status" value="1"/>
</dbReference>
<feature type="compositionally biased region" description="Basic and acidic residues" evidence="7">
    <location>
        <begin position="843"/>
        <end position="866"/>
    </location>
</feature>
<feature type="region of interest" description="Disordered" evidence="7">
    <location>
        <begin position="756"/>
        <end position="911"/>
    </location>
</feature>
<comment type="caution">
    <text evidence="9">The sequence shown here is derived from an EMBL/GenBank/DDBJ whole genome shotgun (WGS) entry which is preliminary data.</text>
</comment>
<dbReference type="PROSITE" id="PS00523">
    <property type="entry name" value="SULFATASE_1"/>
    <property type="match status" value="1"/>
</dbReference>
<evidence type="ECO:0000256" key="3">
    <source>
        <dbReference type="ARBA" id="ARBA00022729"/>
    </source>
</evidence>
<keyword evidence="5" id="KW-0325">Glycoprotein</keyword>
<evidence type="ECO:0000313" key="9">
    <source>
        <dbReference type="EMBL" id="TXC02170.1"/>
    </source>
</evidence>
<gene>
    <name evidence="9" type="ORF">FocTR4_00015336</name>
</gene>
<dbReference type="Proteomes" id="UP000321331">
    <property type="component" value="Unassembled WGS sequence"/>
</dbReference>
<feature type="region of interest" description="Disordered" evidence="7">
    <location>
        <begin position="1485"/>
        <end position="1592"/>
    </location>
</feature>
<dbReference type="GO" id="GO:0008270">
    <property type="term" value="F:zinc ion binding"/>
    <property type="evidence" value="ECO:0007669"/>
    <property type="project" value="InterPro"/>
</dbReference>
<dbReference type="EMBL" id="VMNF01000008">
    <property type="protein sequence ID" value="TXC02170.1"/>
    <property type="molecule type" value="Genomic_DNA"/>
</dbReference>
<dbReference type="GO" id="GO:0016787">
    <property type="term" value="F:hydrolase activity"/>
    <property type="evidence" value="ECO:0007669"/>
    <property type="project" value="UniProtKB-KW"/>
</dbReference>
<evidence type="ECO:0000259" key="8">
    <source>
        <dbReference type="PROSITE" id="PS50048"/>
    </source>
</evidence>
<organism evidence="9 10">
    <name type="scientific">Fusarium oxysporum f. sp. cubense</name>
    <dbReference type="NCBI Taxonomy" id="61366"/>
    <lineage>
        <taxon>Eukaryota</taxon>
        <taxon>Fungi</taxon>
        <taxon>Dikarya</taxon>
        <taxon>Ascomycota</taxon>
        <taxon>Pezizomycotina</taxon>
        <taxon>Sordariomycetes</taxon>
        <taxon>Hypocreomycetidae</taxon>
        <taxon>Hypocreales</taxon>
        <taxon>Nectriaceae</taxon>
        <taxon>Fusarium</taxon>
        <taxon>Fusarium oxysporum species complex</taxon>
    </lineage>
</organism>
<feature type="domain" description="Zn(2)-C6 fungal-type" evidence="8">
    <location>
        <begin position="685"/>
        <end position="715"/>
    </location>
</feature>
<keyword evidence="4" id="KW-0378">Hydrolase</keyword>
<dbReference type="Gene3D" id="3.40.720.10">
    <property type="entry name" value="Alkaline Phosphatase, subunit A"/>
    <property type="match status" value="1"/>
</dbReference>
<keyword evidence="3" id="KW-0732">Signal</keyword>
<feature type="compositionally biased region" description="Polar residues" evidence="7">
    <location>
        <begin position="1550"/>
        <end position="1568"/>
    </location>
</feature>
<keyword evidence="6" id="KW-0539">Nucleus</keyword>
<feature type="compositionally biased region" description="Polar residues" evidence="7">
    <location>
        <begin position="883"/>
        <end position="905"/>
    </location>
</feature>
<evidence type="ECO:0000256" key="4">
    <source>
        <dbReference type="ARBA" id="ARBA00022801"/>
    </source>
</evidence>
<keyword evidence="2" id="KW-0479">Metal-binding</keyword>
<dbReference type="InterPro" id="IPR036864">
    <property type="entry name" value="Zn2-C6_fun-type_DNA-bd_sf"/>
</dbReference>
<dbReference type="PROSITE" id="PS50048">
    <property type="entry name" value="ZN2_CY6_FUNGAL_2"/>
    <property type="match status" value="1"/>
</dbReference>
<dbReference type="SMART" id="SM00066">
    <property type="entry name" value="GAL4"/>
    <property type="match status" value="1"/>
</dbReference>
<accession>A0A5C6SUP5</accession>
<dbReference type="CDD" id="cd12148">
    <property type="entry name" value="fungal_TF_MHR"/>
    <property type="match status" value="1"/>
</dbReference>
<dbReference type="PROSITE" id="PS00463">
    <property type="entry name" value="ZN2_CY6_FUNGAL_1"/>
    <property type="match status" value="1"/>
</dbReference>
<dbReference type="InterPro" id="IPR017850">
    <property type="entry name" value="Alkaline_phosphatase_core_sf"/>
</dbReference>
<comment type="similarity">
    <text evidence="1">Belongs to the sulfatase family.</text>
</comment>
<evidence type="ECO:0000256" key="2">
    <source>
        <dbReference type="ARBA" id="ARBA00022723"/>
    </source>
</evidence>
<dbReference type="InterPro" id="IPR007219">
    <property type="entry name" value="XnlR_reg_dom"/>
</dbReference>
<evidence type="ECO:0000313" key="10">
    <source>
        <dbReference type="Proteomes" id="UP000321331"/>
    </source>
</evidence>
<feature type="compositionally biased region" description="Low complexity" evidence="7">
    <location>
        <begin position="1539"/>
        <end position="1549"/>
    </location>
</feature>
<dbReference type="GO" id="GO:0000981">
    <property type="term" value="F:DNA-binding transcription factor activity, RNA polymerase II-specific"/>
    <property type="evidence" value="ECO:0007669"/>
    <property type="project" value="InterPro"/>
</dbReference>
<evidence type="ECO:0000256" key="6">
    <source>
        <dbReference type="ARBA" id="ARBA00023242"/>
    </source>
</evidence>
<dbReference type="PANTHER" id="PTHR43108:SF6">
    <property type="entry name" value="N-SULPHOGLUCOSAMINE SULPHOHYDROLASE"/>
    <property type="match status" value="1"/>
</dbReference>
<reference evidence="9 10" key="1">
    <citation type="submission" date="2019-07" db="EMBL/GenBank/DDBJ databases">
        <title>The First High-Quality Draft Genome Sequence of the Causal Agent of the Current Panama Disease Epidemic.</title>
        <authorList>
            <person name="Warmington R.J."/>
            <person name="Kay W."/>
            <person name="Jeffries A."/>
            <person name="Bebber D."/>
            <person name="Moore K."/>
            <person name="Studholme D.J."/>
        </authorList>
    </citation>
    <scope>NUCLEOTIDE SEQUENCE [LARGE SCALE GENOMIC DNA]</scope>
    <source>
        <strain evidence="9 10">TR4</strain>
    </source>
</reference>
<dbReference type="Pfam" id="PF04082">
    <property type="entry name" value="Fungal_trans"/>
    <property type="match status" value="1"/>
</dbReference>
<dbReference type="CDD" id="cd16031">
    <property type="entry name" value="G6S_like"/>
    <property type="match status" value="1"/>
</dbReference>
<name>A0A5C6SUP5_FUSOC</name>